<evidence type="ECO:0000256" key="6">
    <source>
        <dbReference type="ARBA" id="ARBA00022679"/>
    </source>
</evidence>
<dbReference type="PROSITE" id="PS50109">
    <property type="entry name" value="HIS_KIN"/>
    <property type="match status" value="1"/>
</dbReference>
<evidence type="ECO:0000256" key="12">
    <source>
        <dbReference type="SAM" id="Phobius"/>
    </source>
</evidence>
<comment type="caution">
    <text evidence="16">The sequence shown here is derived from an EMBL/GenBank/DDBJ whole genome shotgun (WGS) entry which is preliminary data.</text>
</comment>
<evidence type="ECO:0000256" key="7">
    <source>
        <dbReference type="ARBA" id="ARBA00022777"/>
    </source>
</evidence>
<dbReference type="SUPFAM" id="SSF55874">
    <property type="entry name" value="ATPase domain of HSP90 chaperone/DNA topoisomerase II/histidine kinase"/>
    <property type="match status" value="1"/>
</dbReference>
<evidence type="ECO:0000256" key="9">
    <source>
        <dbReference type="ARBA" id="ARBA00024867"/>
    </source>
</evidence>
<sequence length="767" mass="86452">MKKITLLMVVIILFISTVIQIFSMHQIGRENAWQIFEQVEQILDENSRELKLVQDEYNAMCLNDARVVAYILENNPKIKEDVEELRKIAANVEVDEIHIFDTEGVIVGGTHPEYLGYSFDSGEQIGFFKPLLKDCSLELVQEMTPNTAEGKLVQYSALWSEDKSFILQVGMKPSNVVRATEKNELSYIFSLLRTGVGYQLYAVDSDTKKVVGATVVSDVGKDIQEIGIQARQIESDKGFHAKTDGSFNYCLSKKIGDNYILWASPVSGFYHSIIVNEFLLLAGLVLISLILVYAVTDSMNRTVIDQIKRINDKLWSIQDGDLMTRVDVSDSKEFLELSTHINSMVESLLKSSEKLEMSEKIREQKEKLEKQHEQLEIAVKRAEAANKAKSEFLFNMSHDIRTPMNAILGFTNFALESNDPDMQREYLENIDVSSKQLLDLINNILELARIENHKIIVEEELVDVKETCRKLCTIFSSDLKKKNLTCRVNMDIRHKKLYVDTTHYSQVFLNIVSNAVKYTPDGGTIILSFRELLGDREDTCFVETVIEDNGIGMSEDFLAHAYESFSRERTSTVSGIQGTGLGLAIVKNLVKLMNGSITIESRQGIGTRVTIRLPHRFGEGLAEKTEGETSAWEHLRFDGRHILLAEDIDVNAIIATKLLSSKGFIVERAKDGVECVNMLLKAEDGYYDLVLMDIQMPVMDGYQAARAIRSFGDEKKAAVPILAMTANAFKEDREKAAEAGMDGHIAKPLDAANMFRRIAEVLIGRER</sequence>
<dbReference type="InterPro" id="IPR003661">
    <property type="entry name" value="HisK_dim/P_dom"/>
</dbReference>
<dbReference type="CDD" id="cd17546">
    <property type="entry name" value="REC_hyHK_CKI1_RcsC-like"/>
    <property type="match status" value="1"/>
</dbReference>
<dbReference type="PANTHER" id="PTHR45339:SF1">
    <property type="entry name" value="HYBRID SIGNAL TRANSDUCTION HISTIDINE KINASE J"/>
    <property type="match status" value="1"/>
</dbReference>
<dbReference type="Gene3D" id="3.30.565.10">
    <property type="entry name" value="Histidine kinase-like ATPase, C-terminal domain"/>
    <property type="match status" value="1"/>
</dbReference>
<dbReference type="PROSITE" id="PS50885">
    <property type="entry name" value="HAMP"/>
    <property type="match status" value="1"/>
</dbReference>
<dbReference type="CDD" id="cd00082">
    <property type="entry name" value="HisKA"/>
    <property type="match status" value="1"/>
</dbReference>
<evidence type="ECO:0000256" key="1">
    <source>
        <dbReference type="ARBA" id="ARBA00000085"/>
    </source>
</evidence>
<dbReference type="InterPro" id="IPR036097">
    <property type="entry name" value="HisK_dim/P_sf"/>
</dbReference>
<dbReference type="Pfam" id="PF00512">
    <property type="entry name" value="HisKA"/>
    <property type="match status" value="1"/>
</dbReference>
<dbReference type="InterPro" id="IPR003660">
    <property type="entry name" value="HAMP_dom"/>
</dbReference>
<evidence type="ECO:0000256" key="4">
    <source>
        <dbReference type="ARBA" id="ARBA00018672"/>
    </source>
</evidence>
<dbReference type="CDD" id="cd06225">
    <property type="entry name" value="HAMP"/>
    <property type="match status" value="1"/>
</dbReference>
<feature type="coiled-coil region" evidence="11">
    <location>
        <begin position="351"/>
        <end position="388"/>
    </location>
</feature>
<evidence type="ECO:0000259" key="14">
    <source>
        <dbReference type="PROSITE" id="PS50110"/>
    </source>
</evidence>
<feature type="transmembrane region" description="Helical" evidence="12">
    <location>
        <begin position="278"/>
        <end position="296"/>
    </location>
</feature>
<dbReference type="Gene3D" id="1.10.287.130">
    <property type="match status" value="1"/>
</dbReference>
<dbReference type="Proteomes" id="UP000460412">
    <property type="component" value="Unassembled WGS sequence"/>
</dbReference>
<accession>A0A7X3MGK1</accession>
<keyword evidence="5 10" id="KW-0597">Phosphoprotein</keyword>
<dbReference type="InterPro" id="IPR036890">
    <property type="entry name" value="HATPase_C_sf"/>
</dbReference>
<dbReference type="SMART" id="SM00387">
    <property type="entry name" value="HATPase_c"/>
    <property type="match status" value="1"/>
</dbReference>
<keyword evidence="7" id="KW-0418">Kinase</keyword>
<gene>
    <name evidence="16" type="ORF">GN277_11245</name>
</gene>
<evidence type="ECO:0000256" key="3">
    <source>
        <dbReference type="ARBA" id="ARBA00012438"/>
    </source>
</evidence>
<keyword evidence="17" id="KW-1185">Reference proteome</keyword>
<evidence type="ECO:0000256" key="8">
    <source>
        <dbReference type="ARBA" id="ARBA00023012"/>
    </source>
</evidence>
<keyword evidence="6" id="KW-0808">Transferase</keyword>
<protein>
    <recommendedName>
        <fullName evidence="4">Stage 0 sporulation protein A homolog</fullName>
        <ecNumber evidence="3">2.7.13.3</ecNumber>
    </recommendedName>
</protein>
<dbReference type="SMART" id="SM00388">
    <property type="entry name" value="HisKA"/>
    <property type="match status" value="1"/>
</dbReference>
<dbReference type="SMART" id="SM00448">
    <property type="entry name" value="REC"/>
    <property type="match status" value="1"/>
</dbReference>
<dbReference type="RefSeq" id="WP_159751118.1">
    <property type="nucleotide sequence ID" value="NZ_WUQX01000001.1"/>
</dbReference>
<name>A0A7X3MGK1_9FIRM</name>
<keyword evidence="12" id="KW-1133">Transmembrane helix</keyword>
<dbReference type="Gene3D" id="6.10.340.10">
    <property type="match status" value="1"/>
</dbReference>
<proteinExistence type="predicted"/>
<evidence type="ECO:0000313" key="17">
    <source>
        <dbReference type="Proteomes" id="UP000460412"/>
    </source>
</evidence>
<feature type="domain" description="Response regulatory" evidence="14">
    <location>
        <begin position="641"/>
        <end position="762"/>
    </location>
</feature>
<dbReference type="InterPro" id="IPR011006">
    <property type="entry name" value="CheY-like_superfamily"/>
</dbReference>
<feature type="modified residue" description="4-aspartylphosphate" evidence="10">
    <location>
        <position position="693"/>
    </location>
</feature>
<keyword evidence="12" id="KW-0812">Transmembrane</keyword>
<dbReference type="SUPFAM" id="SSF47384">
    <property type="entry name" value="Homodimeric domain of signal transducing histidine kinase"/>
    <property type="match status" value="1"/>
</dbReference>
<dbReference type="InterPro" id="IPR001789">
    <property type="entry name" value="Sig_transdc_resp-reg_receiver"/>
</dbReference>
<evidence type="ECO:0000259" key="13">
    <source>
        <dbReference type="PROSITE" id="PS50109"/>
    </source>
</evidence>
<dbReference type="Pfam" id="PF00072">
    <property type="entry name" value="Response_reg"/>
    <property type="match status" value="1"/>
</dbReference>
<dbReference type="PANTHER" id="PTHR45339">
    <property type="entry name" value="HYBRID SIGNAL TRANSDUCTION HISTIDINE KINASE J"/>
    <property type="match status" value="1"/>
</dbReference>
<evidence type="ECO:0000256" key="11">
    <source>
        <dbReference type="SAM" id="Coils"/>
    </source>
</evidence>
<evidence type="ECO:0000256" key="5">
    <source>
        <dbReference type="ARBA" id="ARBA00022553"/>
    </source>
</evidence>
<keyword evidence="8" id="KW-0902">Two-component regulatory system</keyword>
<dbReference type="SMART" id="SM00304">
    <property type="entry name" value="HAMP"/>
    <property type="match status" value="1"/>
</dbReference>
<dbReference type="EC" id="2.7.13.3" evidence="3"/>
<dbReference type="PROSITE" id="PS50110">
    <property type="entry name" value="RESPONSE_REGULATORY"/>
    <property type="match status" value="1"/>
</dbReference>
<keyword evidence="11" id="KW-0175">Coiled coil</keyword>
<dbReference type="PRINTS" id="PR00344">
    <property type="entry name" value="BCTRLSENSOR"/>
</dbReference>
<comment type="subcellular location">
    <subcellularLocation>
        <location evidence="2">Membrane</location>
    </subcellularLocation>
</comment>
<organism evidence="16 17">
    <name type="scientific">Sporofaciens musculi</name>
    <dbReference type="NCBI Taxonomy" id="2681861"/>
    <lineage>
        <taxon>Bacteria</taxon>
        <taxon>Bacillati</taxon>
        <taxon>Bacillota</taxon>
        <taxon>Clostridia</taxon>
        <taxon>Lachnospirales</taxon>
        <taxon>Lachnospiraceae</taxon>
        <taxon>Sporofaciens</taxon>
    </lineage>
</organism>
<dbReference type="InterPro" id="IPR004358">
    <property type="entry name" value="Sig_transdc_His_kin-like_C"/>
</dbReference>
<dbReference type="Gene3D" id="3.40.50.2300">
    <property type="match status" value="1"/>
</dbReference>
<dbReference type="SUPFAM" id="SSF52172">
    <property type="entry name" value="CheY-like"/>
    <property type="match status" value="1"/>
</dbReference>
<feature type="domain" description="HAMP" evidence="15">
    <location>
        <begin position="301"/>
        <end position="353"/>
    </location>
</feature>
<evidence type="ECO:0000259" key="15">
    <source>
        <dbReference type="PROSITE" id="PS50885"/>
    </source>
</evidence>
<dbReference type="AlphaFoldDB" id="A0A7X3MGK1"/>
<evidence type="ECO:0000256" key="10">
    <source>
        <dbReference type="PROSITE-ProRule" id="PRU00169"/>
    </source>
</evidence>
<comment type="catalytic activity">
    <reaction evidence="1">
        <text>ATP + protein L-histidine = ADP + protein N-phospho-L-histidine.</text>
        <dbReference type="EC" id="2.7.13.3"/>
    </reaction>
</comment>
<feature type="domain" description="Histidine kinase" evidence="13">
    <location>
        <begin position="395"/>
        <end position="617"/>
    </location>
</feature>
<dbReference type="GO" id="GO:0000155">
    <property type="term" value="F:phosphorelay sensor kinase activity"/>
    <property type="evidence" value="ECO:0007669"/>
    <property type="project" value="InterPro"/>
</dbReference>
<reference evidence="16 17" key="1">
    <citation type="submission" date="2019-12" db="EMBL/GenBank/DDBJ databases">
        <title>Sporaefaciens musculi gen. nov., sp. nov., a novel bacterium isolated from the caecum of an obese mouse.</title>
        <authorList>
            <person name="Rasmussen T.S."/>
            <person name="Streidl T."/>
            <person name="Hitch T.C.A."/>
            <person name="Wortmann E."/>
            <person name="Deptula P."/>
            <person name="Hansen M."/>
            <person name="Nielsen D.S."/>
            <person name="Clavel T."/>
            <person name="Vogensen F.K."/>
        </authorList>
    </citation>
    <scope>NUCLEOTIDE SEQUENCE [LARGE SCALE GENOMIC DNA]</scope>
    <source>
        <strain evidence="16 17">WCA-9-b2</strain>
    </source>
</reference>
<comment type="function">
    <text evidence="9">May play the central regulatory role in sporulation. It may be an element of the effector pathway responsible for the activation of sporulation genes in response to nutritional stress. Spo0A may act in concert with spo0H (a sigma factor) to control the expression of some genes that are critical to the sporulation process.</text>
</comment>
<evidence type="ECO:0000313" key="16">
    <source>
        <dbReference type="EMBL" id="MXP75937.1"/>
    </source>
</evidence>
<dbReference type="EMBL" id="WUQX01000001">
    <property type="protein sequence ID" value="MXP75937.1"/>
    <property type="molecule type" value="Genomic_DNA"/>
</dbReference>
<dbReference type="GO" id="GO:0016020">
    <property type="term" value="C:membrane"/>
    <property type="evidence" value="ECO:0007669"/>
    <property type="project" value="UniProtKB-SubCell"/>
</dbReference>
<dbReference type="InterPro" id="IPR003594">
    <property type="entry name" value="HATPase_dom"/>
</dbReference>
<evidence type="ECO:0000256" key="2">
    <source>
        <dbReference type="ARBA" id="ARBA00004370"/>
    </source>
</evidence>
<dbReference type="Pfam" id="PF02518">
    <property type="entry name" value="HATPase_c"/>
    <property type="match status" value="1"/>
</dbReference>
<dbReference type="InterPro" id="IPR005467">
    <property type="entry name" value="His_kinase_dom"/>
</dbReference>
<keyword evidence="12" id="KW-0472">Membrane</keyword>